<keyword evidence="1" id="KW-0472">Membrane</keyword>
<dbReference type="GO" id="GO:0005886">
    <property type="term" value="C:plasma membrane"/>
    <property type="evidence" value="ECO:0007669"/>
    <property type="project" value="TreeGrafter"/>
</dbReference>
<organism evidence="3 4">
    <name type="scientific">Colletotrichum musicola</name>
    <dbReference type="NCBI Taxonomy" id="2175873"/>
    <lineage>
        <taxon>Eukaryota</taxon>
        <taxon>Fungi</taxon>
        <taxon>Dikarya</taxon>
        <taxon>Ascomycota</taxon>
        <taxon>Pezizomycotina</taxon>
        <taxon>Sordariomycetes</taxon>
        <taxon>Hypocreomycetidae</taxon>
        <taxon>Glomerellales</taxon>
        <taxon>Glomerellaceae</taxon>
        <taxon>Colletotrichum</taxon>
        <taxon>Colletotrichum orchidearum species complex</taxon>
    </lineage>
</organism>
<keyword evidence="1" id="KW-0812">Transmembrane</keyword>
<dbReference type="Proteomes" id="UP000639643">
    <property type="component" value="Unassembled WGS sequence"/>
</dbReference>
<reference evidence="3" key="1">
    <citation type="journal article" date="2020" name="Phytopathology">
        <title>Genome Sequence Resources of Colletotrichum truncatum, C. plurivorum, C. musicola, and C. sojae: Four Species Pathogenic to Soybean (Glycine max).</title>
        <authorList>
            <person name="Rogerio F."/>
            <person name="Boufleur T.R."/>
            <person name="Ciampi-Guillardi M."/>
            <person name="Sukno S.A."/>
            <person name="Thon M.R."/>
            <person name="Massola Junior N.S."/>
            <person name="Baroncelli R."/>
        </authorList>
    </citation>
    <scope>NUCLEOTIDE SEQUENCE</scope>
    <source>
        <strain evidence="3">LFN0074</strain>
    </source>
</reference>
<evidence type="ECO:0000256" key="2">
    <source>
        <dbReference type="SAM" id="SignalP"/>
    </source>
</evidence>
<dbReference type="InterPro" id="IPR051380">
    <property type="entry name" value="pH-response_reg_palI/RIM9"/>
</dbReference>
<comment type="caution">
    <text evidence="3">The sequence shown here is derived from an EMBL/GenBank/DDBJ whole genome shotgun (WGS) entry which is preliminary data.</text>
</comment>
<evidence type="ECO:0000313" key="4">
    <source>
        <dbReference type="Proteomes" id="UP000639643"/>
    </source>
</evidence>
<keyword evidence="1" id="KW-1133">Transmembrane helix</keyword>
<protein>
    <recommendedName>
        <fullName evidence="5">Claudin</fullName>
    </recommendedName>
</protein>
<keyword evidence="4" id="KW-1185">Reference proteome</keyword>
<sequence length="262" mass="27455">MSARLFIAVGALGLVVSLALLIVTCASVPGTSLPAFTVTASRTLSGTVRPQIRVHFGLWGWCQITSGRWISHPEVCKGTDGPPGYDPGVVMRPLVSNFPSTRVVGGMADLTQGLVMPAAATATTGVAALFGIAALLRRSFRTPNILLGVTILTGLSVIFAAAGVGCLFALFEKVRKGTPATSMIQVGTPASRTGNTYRLMTGYGPVAWALVGALVALLTSSVVCLLAWLSARREDRHEGRRWSDGHGKTEVSYYEGGAPRGQ</sequence>
<dbReference type="PANTHER" id="PTHR28013">
    <property type="entry name" value="PROTEIN DCV1-RELATED"/>
    <property type="match status" value="1"/>
</dbReference>
<dbReference type="AlphaFoldDB" id="A0A8H6J782"/>
<evidence type="ECO:0000256" key="1">
    <source>
        <dbReference type="SAM" id="Phobius"/>
    </source>
</evidence>
<feature type="transmembrane region" description="Helical" evidence="1">
    <location>
        <begin position="206"/>
        <end position="231"/>
    </location>
</feature>
<dbReference type="GO" id="GO:0035838">
    <property type="term" value="C:growing cell tip"/>
    <property type="evidence" value="ECO:0007669"/>
    <property type="project" value="TreeGrafter"/>
</dbReference>
<dbReference type="PANTHER" id="PTHR28013:SF3">
    <property type="entry name" value="PROTEIN DCV1-RELATED"/>
    <property type="match status" value="1"/>
</dbReference>
<gene>
    <name evidence="3" type="ORF">CMUS01_14029</name>
</gene>
<evidence type="ECO:0008006" key="5">
    <source>
        <dbReference type="Google" id="ProtNLM"/>
    </source>
</evidence>
<feature type="transmembrane region" description="Helical" evidence="1">
    <location>
        <begin position="114"/>
        <end position="136"/>
    </location>
</feature>
<feature type="transmembrane region" description="Helical" evidence="1">
    <location>
        <begin position="145"/>
        <end position="171"/>
    </location>
</feature>
<feature type="chain" id="PRO_5034867471" description="Claudin" evidence="2">
    <location>
        <begin position="27"/>
        <end position="262"/>
    </location>
</feature>
<dbReference type="GO" id="GO:0032153">
    <property type="term" value="C:cell division site"/>
    <property type="evidence" value="ECO:0007669"/>
    <property type="project" value="TreeGrafter"/>
</dbReference>
<feature type="signal peptide" evidence="2">
    <location>
        <begin position="1"/>
        <end position="26"/>
    </location>
</feature>
<evidence type="ECO:0000313" key="3">
    <source>
        <dbReference type="EMBL" id="KAF6807835.1"/>
    </source>
</evidence>
<dbReference type="EMBL" id="WIGM01000958">
    <property type="protein sequence ID" value="KAF6807835.1"/>
    <property type="molecule type" value="Genomic_DNA"/>
</dbReference>
<accession>A0A8H6J782</accession>
<keyword evidence="2" id="KW-0732">Signal</keyword>
<proteinExistence type="predicted"/>
<dbReference type="OrthoDB" id="4848419at2759"/>
<name>A0A8H6J782_9PEZI</name>